<evidence type="ECO:0000313" key="2">
    <source>
        <dbReference type="Proteomes" id="UP000503011"/>
    </source>
</evidence>
<sequence>MQLIEAEIKHIRETSDGQKRRCRDPTTLQTANGIHGYGRVARKIRSGKLSPLAAVGNQSSKPPAVLSILILDLPARHGR</sequence>
<gene>
    <name evidence="1" type="ORF">Psuf_009980</name>
</gene>
<organism evidence="1 2">
    <name type="scientific">Phytohabitans suffuscus</name>
    <dbReference type="NCBI Taxonomy" id="624315"/>
    <lineage>
        <taxon>Bacteria</taxon>
        <taxon>Bacillati</taxon>
        <taxon>Actinomycetota</taxon>
        <taxon>Actinomycetes</taxon>
        <taxon>Micromonosporales</taxon>
        <taxon>Micromonosporaceae</taxon>
    </lineage>
</organism>
<proteinExistence type="predicted"/>
<reference evidence="1 2" key="2">
    <citation type="submission" date="2020-03" db="EMBL/GenBank/DDBJ databases">
        <authorList>
            <person name="Ichikawa N."/>
            <person name="Kimura A."/>
            <person name="Kitahashi Y."/>
            <person name="Uohara A."/>
        </authorList>
    </citation>
    <scope>NUCLEOTIDE SEQUENCE [LARGE SCALE GENOMIC DNA]</scope>
    <source>
        <strain evidence="1 2">NBRC 105367</strain>
    </source>
</reference>
<evidence type="ECO:0000313" key="1">
    <source>
        <dbReference type="EMBL" id="BCB83685.1"/>
    </source>
</evidence>
<accession>A0A6F8YC42</accession>
<keyword evidence="2" id="KW-1185">Reference proteome</keyword>
<name>A0A6F8YC42_9ACTN</name>
<dbReference type="EMBL" id="AP022871">
    <property type="protein sequence ID" value="BCB83685.1"/>
    <property type="molecule type" value="Genomic_DNA"/>
</dbReference>
<reference evidence="1 2" key="1">
    <citation type="submission" date="2020-03" db="EMBL/GenBank/DDBJ databases">
        <title>Whole genome shotgun sequence of Phytohabitans suffuscus NBRC 105367.</title>
        <authorList>
            <person name="Komaki H."/>
            <person name="Tamura T."/>
        </authorList>
    </citation>
    <scope>NUCLEOTIDE SEQUENCE [LARGE SCALE GENOMIC DNA]</scope>
    <source>
        <strain evidence="1 2">NBRC 105367</strain>
    </source>
</reference>
<protein>
    <submittedName>
        <fullName evidence="1">Uncharacterized protein</fullName>
    </submittedName>
</protein>
<dbReference type="Proteomes" id="UP000503011">
    <property type="component" value="Chromosome"/>
</dbReference>
<dbReference type="KEGG" id="psuu:Psuf_009980"/>
<dbReference type="AlphaFoldDB" id="A0A6F8YC42"/>